<evidence type="ECO:0000313" key="2">
    <source>
        <dbReference type="Proteomes" id="UP000221961"/>
    </source>
</evidence>
<accession>A0A291RKZ6</accession>
<organism evidence="1 2">
    <name type="scientific">Nocardia terpenica</name>
    <dbReference type="NCBI Taxonomy" id="455432"/>
    <lineage>
        <taxon>Bacteria</taxon>
        <taxon>Bacillati</taxon>
        <taxon>Actinomycetota</taxon>
        <taxon>Actinomycetes</taxon>
        <taxon>Mycobacteriales</taxon>
        <taxon>Nocardiaceae</taxon>
        <taxon>Nocardia</taxon>
    </lineage>
</organism>
<dbReference type="Proteomes" id="UP000221961">
    <property type="component" value="Chromosome"/>
</dbReference>
<dbReference type="PROSITE" id="PS51257">
    <property type="entry name" value="PROKAR_LIPOPROTEIN"/>
    <property type="match status" value="1"/>
</dbReference>
<evidence type="ECO:0008006" key="3">
    <source>
        <dbReference type="Google" id="ProtNLM"/>
    </source>
</evidence>
<evidence type="ECO:0000313" key="1">
    <source>
        <dbReference type="EMBL" id="ATL67995.1"/>
    </source>
</evidence>
<dbReference type="RefSeq" id="WP_098695099.1">
    <property type="nucleotide sequence ID" value="NZ_CP023778.1"/>
</dbReference>
<dbReference type="SUPFAM" id="SSF101898">
    <property type="entry name" value="NHL repeat"/>
    <property type="match status" value="1"/>
</dbReference>
<name>A0A291RKZ6_9NOCA</name>
<proteinExistence type="predicted"/>
<sequence length="345" mass="34811">MHSRGGSRAVWSAVLAATTAVTLLTGCSARNADSAEPAPGSGPAPASAALAPVPAAAPTGTVTPAAPLAALLSEPATGRLAELDGDGVTVRLLDPATGDTRTATLPAPATALAPGAPGEILAAAGRRIVHIAATTAAVRSTPVDGDVRAVTRRDDGSLAAGLADGRVLILDPDGQVRQTIAGLGRIDGVAATGDAVAVLDRARTRLTQLDLARDHAGLALRAGTGATTVLADHYGRLLVADTAGGALLVYTADPLVLRQRFPVGSAPYALAYDQRAETVWVTATSSNEVVGFDLSRGIPEEVGRCATVRQPNSVTVDDRTGDMFVGSATGDGLQRIGADQRKRGH</sequence>
<protein>
    <recommendedName>
        <fullName evidence="3">Lipoprotein</fullName>
    </recommendedName>
</protein>
<reference evidence="1 2" key="1">
    <citation type="submission" date="2017-10" db="EMBL/GenBank/DDBJ databases">
        <title>Comparative genomics between pathogenic Norcardia.</title>
        <authorList>
            <person name="Zeng L."/>
        </authorList>
    </citation>
    <scope>NUCLEOTIDE SEQUENCE [LARGE SCALE GENOMIC DNA]</scope>
    <source>
        <strain evidence="1 2">NC_YFY_NT001</strain>
    </source>
</reference>
<gene>
    <name evidence="1" type="ORF">CRH09_19175</name>
</gene>
<dbReference type="GeneID" id="88359487"/>
<dbReference type="Gene3D" id="2.130.10.10">
    <property type="entry name" value="YVTN repeat-like/Quinoprotein amine dehydrogenase"/>
    <property type="match status" value="2"/>
</dbReference>
<dbReference type="KEGG" id="ntp:CRH09_19175"/>
<dbReference type="InterPro" id="IPR015943">
    <property type="entry name" value="WD40/YVTN_repeat-like_dom_sf"/>
</dbReference>
<dbReference type="AlphaFoldDB" id="A0A291RKZ6"/>
<dbReference type="EMBL" id="CP023778">
    <property type="protein sequence ID" value="ATL67995.1"/>
    <property type="molecule type" value="Genomic_DNA"/>
</dbReference>